<evidence type="ECO:0000256" key="4">
    <source>
        <dbReference type="ARBA" id="ARBA00022448"/>
    </source>
</evidence>
<name>A0ABQ2P8X7_9NEIS</name>
<keyword evidence="4 10" id="KW-0813">Transport</keyword>
<dbReference type="PANTHER" id="PTHR30012">
    <property type="entry name" value="GENERAL SECRETION PATHWAY PROTEIN"/>
    <property type="match status" value="1"/>
</dbReference>
<proteinExistence type="inferred from homology"/>
<feature type="domain" description="Type II secretion system protein GspF" evidence="12">
    <location>
        <begin position="260"/>
        <end position="381"/>
    </location>
</feature>
<dbReference type="InterPro" id="IPR003004">
    <property type="entry name" value="GspF/PilC"/>
</dbReference>
<keyword evidence="8 11" id="KW-0472">Membrane</keyword>
<evidence type="ECO:0000256" key="5">
    <source>
        <dbReference type="ARBA" id="ARBA00022475"/>
    </source>
</evidence>
<dbReference type="EMBL" id="BMLX01000002">
    <property type="protein sequence ID" value="GGP21055.1"/>
    <property type="molecule type" value="Genomic_DNA"/>
</dbReference>
<evidence type="ECO:0000256" key="9">
    <source>
        <dbReference type="ARBA" id="ARBA00030750"/>
    </source>
</evidence>
<feature type="transmembrane region" description="Helical" evidence="11">
    <location>
        <begin position="154"/>
        <end position="180"/>
    </location>
</feature>
<dbReference type="InterPro" id="IPR042094">
    <property type="entry name" value="T2SS_GspF_sf"/>
</dbReference>
<comment type="subcellular location">
    <subcellularLocation>
        <location evidence="10">Cell inner membrane</location>
        <topology evidence="10">Multi-pass membrane protein</topology>
    </subcellularLocation>
    <subcellularLocation>
        <location evidence="2">Cell membrane</location>
        <topology evidence="2">Multi-pass membrane protein</topology>
    </subcellularLocation>
</comment>
<reference evidence="14" key="1">
    <citation type="journal article" date="2019" name="Int. J. Syst. Evol. Microbiol.">
        <title>The Global Catalogue of Microorganisms (GCM) 10K type strain sequencing project: providing services to taxonomists for standard genome sequencing and annotation.</title>
        <authorList>
            <consortium name="The Broad Institute Genomics Platform"/>
            <consortium name="The Broad Institute Genome Sequencing Center for Infectious Disease"/>
            <person name="Wu L."/>
            <person name="Ma J."/>
        </authorList>
    </citation>
    <scope>NUCLEOTIDE SEQUENCE [LARGE SCALE GENOMIC DNA]</scope>
    <source>
        <strain evidence="14">CGMCC 1.8859</strain>
    </source>
</reference>
<gene>
    <name evidence="13" type="primary">pulF</name>
    <name evidence="13" type="ORF">GCM10010970_18360</name>
</gene>
<dbReference type="Proteomes" id="UP000637267">
    <property type="component" value="Unassembled WGS sequence"/>
</dbReference>
<keyword evidence="14" id="KW-1185">Reference proteome</keyword>
<comment type="similarity">
    <text evidence="3 10">Belongs to the GSP F family.</text>
</comment>
<evidence type="ECO:0000256" key="3">
    <source>
        <dbReference type="ARBA" id="ARBA00005745"/>
    </source>
</evidence>
<evidence type="ECO:0000256" key="11">
    <source>
        <dbReference type="SAM" id="Phobius"/>
    </source>
</evidence>
<comment type="function">
    <text evidence="1">Component of the type II secretion system inner membrane complex required for the energy-dependent secretion of extracellular factors such as proteases and toxins from the periplasm.</text>
</comment>
<evidence type="ECO:0000313" key="13">
    <source>
        <dbReference type="EMBL" id="GGP21055.1"/>
    </source>
</evidence>
<feature type="domain" description="Type II secretion system protein GspF" evidence="12">
    <location>
        <begin position="58"/>
        <end position="181"/>
    </location>
</feature>
<dbReference type="RefSeq" id="WP_188703993.1">
    <property type="nucleotide sequence ID" value="NZ_BMLX01000002.1"/>
</dbReference>
<feature type="transmembrane region" description="Helical" evidence="11">
    <location>
        <begin position="213"/>
        <end position="239"/>
    </location>
</feature>
<dbReference type="PRINTS" id="PR00812">
    <property type="entry name" value="BCTERIALGSPF"/>
</dbReference>
<evidence type="ECO:0000256" key="7">
    <source>
        <dbReference type="ARBA" id="ARBA00022989"/>
    </source>
</evidence>
<evidence type="ECO:0000256" key="2">
    <source>
        <dbReference type="ARBA" id="ARBA00004651"/>
    </source>
</evidence>
<protein>
    <recommendedName>
        <fullName evidence="9">General secretion pathway protein F</fullName>
    </recommendedName>
</protein>
<dbReference type="Pfam" id="PF00482">
    <property type="entry name" value="T2SSF"/>
    <property type="match status" value="2"/>
</dbReference>
<keyword evidence="6 10" id="KW-0812">Transmembrane</keyword>
<dbReference type="InterPro" id="IPR018076">
    <property type="entry name" value="T2SS_GspF_dom"/>
</dbReference>
<keyword evidence="7 11" id="KW-1133">Transmembrane helix</keyword>
<evidence type="ECO:0000256" key="1">
    <source>
        <dbReference type="ARBA" id="ARBA00002684"/>
    </source>
</evidence>
<dbReference type="Gene3D" id="1.20.81.30">
    <property type="entry name" value="Type II secretion system (T2SS), domain F"/>
    <property type="match status" value="2"/>
</dbReference>
<sequence>MRYKVTALSAGNLQELELDAANEAELKERLASQGAALVSARPVQRLSMGKSEFALSLFTQELIALLEAGLTLVEAVETLKEKSAADGNRVVLGLMIDGLYQGLTFSRVLSQMPEHFPPLYIATVGSAEKTGHLANALKRYHHYESRLAAVKKKIISALIYPMVIITIGGGIMLFLLFYVIPKFSQIYASMKNLPFAAEVLLWWGELVHQHGDILFGGIIGTIILAVVLLRTPAVQLALAEAFWRLPRMNEYRRLFSLTRFFRTVGLLLSGGVSLVAAMEMSAQLLPTPMRLALGQAIVDIKSGQSLSSTLPRYGLTTPVAERLLRVGEQSGELATMSERAAQFCDEELDRAIEMFTRLFEPILMLLIGVLIGSIVFLLYMPIFQLAGSMQ</sequence>
<dbReference type="PROSITE" id="PS00874">
    <property type="entry name" value="T2SP_F"/>
    <property type="match status" value="1"/>
</dbReference>
<keyword evidence="5" id="KW-1003">Cell membrane</keyword>
<dbReference type="InterPro" id="IPR001992">
    <property type="entry name" value="T2SS_GspF/T4SS_PilC_CS"/>
</dbReference>
<organism evidence="13 14">
    <name type="scientific">Silvimonas iriomotensis</name>
    <dbReference type="NCBI Taxonomy" id="449662"/>
    <lineage>
        <taxon>Bacteria</taxon>
        <taxon>Pseudomonadati</taxon>
        <taxon>Pseudomonadota</taxon>
        <taxon>Betaproteobacteria</taxon>
        <taxon>Neisseriales</taxon>
        <taxon>Chitinibacteraceae</taxon>
        <taxon>Silvimonas</taxon>
    </lineage>
</organism>
<evidence type="ECO:0000313" key="14">
    <source>
        <dbReference type="Proteomes" id="UP000637267"/>
    </source>
</evidence>
<accession>A0ABQ2P8X7</accession>
<feature type="transmembrane region" description="Helical" evidence="11">
    <location>
        <begin position="362"/>
        <end position="382"/>
    </location>
</feature>
<dbReference type="PANTHER" id="PTHR30012:SF0">
    <property type="entry name" value="TYPE II SECRETION SYSTEM PROTEIN F-RELATED"/>
    <property type="match status" value="1"/>
</dbReference>
<evidence type="ECO:0000256" key="10">
    <source>
        <dbReference type="RuleBase" id="RU003923"/>
    </source>
</evidence>
<evidence type="ECO:0000256" key="6">
    <source>
        <dbReference type="ARBA" id="ARBA00022692"/>
    </source>
</evidence>
<feature type="transmembrane region" description="Helical" evidence="11">
    <location>
        <begin position="260"/>
        <end position="278"/>
    </location>
</feature>
<evidence type="ECO:0000259" key="12">
    <source>
        <dbReference type="Pfam" id="PF00482"/>
    </source>
</evidence>
<evidence type="ECO:0000256" key="8">
    <source>
        <dbReference type="ARBA" id="ARBA00023136"/>
    </source>
</evidence>
<comment type="caution">
    <text evidence="13">The sequence shown here is derived from an EMBL/GenBank/DDBJ whole genome shotgun (WGS) entry which is preliminary data.</text>
</comment>